<proteinExistence type="inferred from homology"/>
<comment type="subcellular location">
    <subcellularLocation>
        <location evidence="1">Nucleus</location>
    </subcellularLocation>
</comment>
<keyword evidence="3" id="KW-0539">Nucleus</keyword>
<dbReference type="GO" id="GO:0045292">
    <property type="term" value="P:mRNA cis splicing, via spliceosome"/>
    <property type="evidence" value="ECO:0007669"/>
    <property type="project" value="TreeGrafter"/>
</dbReference>
<dbReference type="PANTHER" id="PTHR14152">
    <property type="entry name" value="SQUAMOUS CELL CARCINOMA ANTIGEN RECOGNISED BY CYTOTOXIC T LYMPHOCYTES"/>
    <property type="match status" value="1"/>
</dbReference>
<gene>
    <name evidence="5" type="ORF">GIB67_038526</name>
</gene>
<sequence>MRNLDVLGVEAISSGLGVEDLSLRNDPKRLAKEDKERSEAQMRKEAYQMASYKANEASKALWQNSISNFEVDEVENPIFGDEEDFNKSLEKARNLALKRQDQTVTSGPQLAASLAIVSIKQSGNTQIKPSSEKTQENRVVFSELEEFVWGLQLNKESHKLESKDVFMEEDEAVMSSDSGGEKEAGGWPEVKDSSIVNNQVKDEKDEIELDENFHEVAVGKGLSGALNFLKNRGTLEESIEWGGRNKDKKKSKLVGIDESDGPKEIHIERRDKFGRIMTQKESYRNLSYIFHGMGPGKTKQEKRQK</sequence>
<protein>
    <recommendedName>
        <fullName evidence="7">SART-1 family protein</fullName>
    </recommendedName>
</protein>
<evidence type="ECO:0008006" key="7">
    <source>
        <dbReference type="Google" id="ProtNLM"/>
    </source>
</evidence>
<comment type="similarity">
    <text evidence="2">Belongs to the SNU66/SART1 family.</text>
</comment>
<evidence type="ECO:0000256" key="3">
    <source>
        <dbReference type="ARBA" id="ARBA00023242"/>
    </source>
</evidence>
<feature type="region of interest" description="Disordered" evidence="4">
    <location>
        <begin position="171"/>
        <end position="196"/>
    </location>
</feature>
<evidence type="ECO:0000256" key="2">
    <source>
        <dbReference type="ARBA" id="ARBA00006076"/>
    </source>
</evidence>
<evidence type="ECO:0000313" key="5">
    <source>
        <dbReference type="EMBL" id="KAF6169029.1"/>
    </source>
</evidence>
<organism evidence="5 6">
    <name type="scientific">Kingdonia uniflora</name>
    <dbReference type="NCBI Taxonomy" id="39325"/>
    <lineage>
        <taxon>Eukaryota</taxon>
        <taxon>Viridiplantae</taxon>
        <taxon>Streptophyta</taxon>
        <taxon>Embryophyta</taxon>
        <taxon>Tracheophyta</taxon>
        <taxon>Spermatophyta</taxon>
        <taxon>Magnoliopsida</taxon>
        <taxon>Ranunculales</taxon>
        <taxon>Circaeasteraceae</taxon>
        <taxon>Kingdonia</taxon>
    </lineage>
</organism>
<feature type="compositionally biased region" description="Basic and acidic residues" evidence="4">
    <location>
        <begin position="179"/>
        <end position="192"/>
    </location>
</feature>
<accession>A0A7J7NPC3</accession>
<dbReference type="AlphaFoldDB" id="A0A7J7NPC3"/>
<dbReference type="PANTHER" id="PTHR14152:SF5">
    <property type="entry name" value="U4_U6.U5 TRI-SNRNP-ASSOCIATED PROTEIN 1"/>
    <property type="match status" value="1"/>
</dbReference>
<dbReference type="Proteomes" id="UP000541444">
    <property type="component" value="Unassembled WGS sequence"/>
</dbReference>
<dbReference type="OrthoDB" id="5583at2759"/>
<dbReference type="GO" id="GO:0046540">
    <property type="term" value="C:U4/U6 x U5 tri-snRNP complex"/>
    <property type="evidence" value="ECO:0007669"/>
    <property type="project" value="TreeGrafter"/>
</dbReference>
<dbReference type="Pfam" id="PF03343">
    <property type="entry name" value="SART-1"/>
    <property type="match status" value="2"/>
</dbReference>
<name>A0A7J7NPC3_9MAGN</name>
<reference evidence="5 6" key="1">
    <citation type="journal article" date="2020" name="IScience">
        <title>Genome Sequencing of the Endangered Kingdonia uniflora (Circaeasteraceae, Ranunculales) Reveals Potential Mechanisms of Evolutionary Specialization.</title>
        <authorList>
            <person name="Sun Y."/>
            <person name="Deng T."/>
            <person name="Zhang A."/>
            <person name="Moore M.J."/>
            <person name="Landis J.B."/>
            <person name="Lin N."/>
            <person name="Zhang H."/>
            <person name="Zhang X."/>
            <person name="Huang J."/>
            <person name="Zhang X."/>
            <person name="Sun H."/>
            <person name="Wang H."/>
        </authorList>
    </citation>
    <scope>NUCLEOTIDE SEQUENCE [LARGE SCALE GENOMIC DNA]</scope>
    <source>
        <strain evidence="5">TB1705</strain>
        <tissue evidence="5">Leaf</tissue>
    </source>
</reference>
<comment type="caution">
    <text evidence="5">The sequence shown here is derived from an EMBL/GenBank/DDBJ whole genome shotgun (WGS) entry which is preliminary data.</text>
</comment>
<dbReference type="EMBL" id="JACGCM010000671">
    <property type="protein sequence ID" value="KAF6169029.1"/>
    <property type="molecule type" value="Genomic_DNA"/>
</dbReference>
<dbReference type="GO" id="GO:0000481">
    <property type="term" value="P:maturation of 5S rRNA"/>
    <property type="evidence" value="ECO:0007669"/>
    <property type="project" value="TreeGrafter"/>
</dbReference>
<keyword evidence="6" id="KW-1185">Reference proteome</keyword>
<evidence type="ECO:0000256" key="4">
    <source>
        <dbReference type="SAM" id="MobiDB-lite"/>
    </source>
</evidence>
<evidence type="ECO:0000313" key="6">
    <source>
        <dbReference type="Proteomes" id="UP000541444"/>
    </source>
</evidence>
<dbReference type="InterPro" id="IPR005011">
    <property type="entry name" value="SNU66/SART1"/>
</dbReference>
<evidence type="ECO:0000256" key="1">
    <source>
        <dbReference type="ARBA" id="ARBA00004123"/>
    </source>
</evidence>